<dbReference type="AlphaFoldDB" id="A0AAV9X5Q3"/>
<evidence type="ECO:0000256" key="3">
    <source>
        <dbReference type="ARBA" id="ARBA00009223"/>
    </source>
</evidence>
<gene>
    <name evidence="14" type="primary">UTP25</name>
    <name evidence="14" type="ORF">TWF694_001596</name>
</gene>
<evidence type="ECO:0000256" key="7">
    <source>
        <dbReference type="ARBA" id="ARBA00022552"/>
    </source>
</evidence>
<dbReference type="GO" id="GO:0019843">
    <property type="term" value="F:rRNA binding"/>
    <property type="evidence" value="ECO:0007669"/>
    <property type="project" value="TreeGrafter"/>
</dbReference>
<dbReference type="PANTHER" id="PTHR12933">
    <property type="entry name" value="ORF PROTEIN-RELATED"/>
    <property type="match status" value="1"/>
</dbReference>
<dbReference type="Proteomes" id="UP001365542">
    <property type="component" value="Unassembled WGS sequence"/>
</dbReference>
<keyword evidence="6 10" id="KW-0690">Ribosome biogenesis</keyword>
<evidence type="ECO:0000256" key="1">
    <source>
        <dbReference type="ARBA" id="ARBA00002883"/>
    </source>
</evidence>
<evidence type="ECO:0000256" key="9">
    <source>
        <dbReference type="ARBA" id="ARBA00023274"/>
    </source>
</evidence>
<dbReference type="EMBL" id="JAVHJO010000010">
    <property type="protein sequence ID" value="KAK6535109.1"/>
    <property type="molecule type" value="Genomic_DNA"/>
</dbReference>
<dbReference type="GO" id="GO:0032040">
    <property type="term" value="C:small-subunit processome"/>
    <property type="evidence" value="ECO:0007669"/>
    <property type="project" value="TreeGrafter"/>
</dbReference>
<comment type="function">
    <text evidence="1 10">DEAD-box RNA helicase-like protein required for pre-18S rRNA processing, specifically at sites A0, A1, and A2.</text>
</comment>
<evidence type="ECO:0000256" key="10">
    <source>
        <dbReference type="RuleBase" id="RU365070"/>
    </source>
</evidence>
<feature type="compositionally biased region" description="Polar residues" evidence="11">
    <location>
        <begin position="41"/>
        <end position="50"/>
    </location>
</feature>
<feature type="compositionally biased region" description="Polar residues" evidence="11">
    <location>
        <begin position="1"/>
        <end position="17"/>
    </location>
</feature>
<comment type="subunit">
    <text evidence="4 10">Component of the ribosomal small subunit (SSU) processome composed of at least 40 protein subunits and snoRNA U3.</text>
</comment>
<evidence type="ECO:0000256" key="4">
    <source>
        <dbReference type="ARBA" id="ARBA00011192"/>
    </source>
</evidence>
<evidence type="ECO:0000256" key="8">
    <source>
        <dbReference type="ARBA" id="ARBA00023242"/>
    </source>
</evidence>
<evidence type="ECO:0000313" key="15">
    <source>
        <dbReference type="Proteomes" id="UP001365542"/>
    </source>
</evidence>
<sequence length="627" mass="71628">MPFSTLLDSFNRSTTRGLPSEGPGDTARSKKRRKLEPPHGETTTNEQYDSNGADIFRTWEPTSLGKEPTSGLYPELSSGTNMTTLHSYKSHYDLQELVDHSLSTETIFCPSLGKITVSNTSLIQETHLINSRELSRSRELKIPFEQPLRSDNTTSVLFHCVSQYSDVVYTNPSIPKRKDLRNLVCSHALEHILMTRQIVLKNNEWIAKNQNAMHRIDDKRDQGFTRPKVLFLLPTRNSCYEAVNILANMAKRDVLENKVRFTEEYGPGGQSRMFQDNKPEEFKELFRGNNDDMFRIGIKITRKTMKLFSKFYHSDIILASPLGLKAIIGTTEKNPGDTDFLSSIEVLYLDSTEALLMQNWDHVETVFNVLNQTPKNSHGCDFSRIKNWYLDGSARKYRQTIISGSFLTPEINSILSKHCQNHKGFIKFHEHCPGELSRHIPQVFTKVPSLSPANDPDSRFDYFTTSMVPKLKNDGLFESGGLLIFLPSYLDCLRLRSYFTNVGLGFGEINEYSPQSSVTRSRALFASGRYKILLYTERVHHFRRYALKGVINVFMYALPANPIFYKEIIGFLRDSITHGDANLEHSKIQALFSQWDALKLERIVGATGYTKIRNNDDSGRCIGYEFP</sequence>
<organism evidence="14 15">
    <name type="scientific">Orbilia ellipsospora</name>
    <dbReference type="NCBI Taxonomy" id="2528407"/>
    <lineage>
        <taxon>Eukaryota</taxon>
        <taxon>Fungi</taxon>
        <taxon>Dikarya</taxon>
        <taxon>Ascomycota</taxon>
        <taxon>Pezizomycotina</taxon>
        <taxon>Orbiliomycetes</taxon>
        <taxon>Orbiliales</taxon>
        <taxon>Orbiliaceae</taxon>
        <taxon>Orbilia</taxon>
    </lineage>
</organism>
<evidence type="ECO:0000256" key="5">
    <source>
        <dbReference type="ARBA" id="ARBA00015422"/>
    </source>
</evidence>
<dbReference type="InterPro" id="IPR053939">
    <property type="entry name" value="UTP25_C"/>
</dbReference>
<dbReference type="Pfam" id="PF22916">
    <property type="entry name" value="UTP25_NTPase-like"/>
    <property type="match status" value="1"/>
</dbReference>
<name>A0AAV9X5Q3_9PEZI</name>
<evidence type="ECO:0000313" key="14">
    <source>
        <dbReference type="EMBL" id="KAK6535109.1"/>
    </source>
</evidence>
<dbReference type="PANTHER" id="PTHR12933:SF0">
    <property type="entry name" value="U3 SMALL NUCLEOLAR RNA-ASSOCIATED PROTEIN 25 HOMOLOG"/>
    <property type="match status" value="1"/>
</dbReference>
<evidence type="ECO:0000256" key="6">
    <source>
        <dbReference type="ARBA" id="ARBA00022517"/>
    </source>
</evidence>
<evidence type="ECO:0000259" key="13">
    <source>
        <dbReference type="Pfam" id="PF22916"/>
    </source>
</evidence>
<keyword evidence="15" id="KW-1185">Reference proteome</keyword>
<comment type="subcellular location">
    <subcellularLocation>
        <location evidence="2 10">Nucleus</location>
        <location evidence="2 10">Nucleolus</location>
    </subcellularLocation>
</comment>
<reference evidence="14 15" key="1">
    <citation type="submission" date="2019-10" db="EMBL/GenBank/DDBJ databases">
        <authorList>
            <person name="Palmer J.M."/>
        </authorList>
    </citation>
    <scope>NUCLEOTIDE SEQUENCE [LARGE SCALE GENOMIC DNA]</scope>
    <source>
        <strain evidence="14 15">TWF694</strain>
    </source>
</reference>
<evidence type="ECO:0000256" key="2">
    <source>
        <dbReference type="ARBA" id="ARBA00004604"/>
    </source>
</evidence>
<dbReference type="GO" id="GO:0000462">
    <property type="term" value="P:maturation of SSU-rRNA from tricistronic rRNA transcript (SSU-rRNA, 5.8S rRNA, LSU-rRNA)"/>
    <property type="evidence" value="ECO:0007669"/>
    <property type="project" value="TreeGrafter"/>
</dbReference>
<protein>
    <recommendedName>
        <fullName evidence="5 10">U3 small nucleolar RNA-associated protein 25</fullName>
        <shortName evidence="10">U3 snoRNA-associated protein 25</shortName>
    </recommendedName>
</protein>
<dbReference type="GO" id="GO:0034511">
    <property type="term" value="F:U3 snoRNA binding"/>
    <property type="evidence" value="ECO:0007669"/>
    <property type="project" value="InterPro"/>
</dbReference>
<comment type="similarity">
    <text evidence="3 10">Belongs to the UTP25 family.</text>
</comment>
<dbReference type="InterPro" id="IPR010678">
    <property type="entry name" value="UTP25"/>
</dbReference>
<feature type="domain" description="UTP25 NTP hydrolase-like" evidence="13">
    <location>
        <begin position="164"/>
        <end position="425"/>
    </location>
</feature>
<comment type="caution">
    <text evidence="14">The sequence shown here is derived from an EMBL/GenBank/DDBJ whole genome shotgun (WGS) entry which is preliminary data.</text>
</comment>
<keyword evidence="9 10" id="KW-0687">Ribonucleoprotein</keyword>
<feature type="domain" description="UTP25 C-terminal" evidence="12">
    <location>
        <begin position="437"/>
        <end position="614"/>
    </location>
</feature>
<keyword evidence="7 10" id="KW-0698">rRNA processing</keyword>
<dbReference type="Pfam" id="PF06862">
    <property type="entry name" value="Utp25_C"/>
    <property type="match status" value="1"/>
</dbReference>
<accession>A0AAV9X5Q3</accession>
<keyword evidence="8 10" id="KW-0539">Nucleus</keyword>
<evidence type="ECO:0000259" key="12">
    <source>
        <dbReference type="Pfam" id="PF06862"/>
    </source>
</evidence>
<evidence type="ECO:0000256" key="11">
    <source>
        <dbReference type="SAM" id="MobiDB-lite"/>
    </source>
</evidence>
<proteinExistence type="inferred from homology"/>
<feature type="region of interest" description="Disordered" evidence="11">
    <location>
        <begin position="1"/>
        <end position="52"/>
    </location>
</feature>
<dbReference type="InterPro" id="IPR053940">
    <property type="entry name" value="UTP25_NTPase-like"/>
</dbReference>